<dbReference type="Proteomes" id="UP001285636">
    <property type="component" value="Unassembled WGS sequence"/>
</dbReference>
<proteinExistence type="predicted"/>
<dbReference type="RefSeq" id="WP_323467843.1">
    <property type="nucleotide sequence ID" value="NZ_JAWJAY010000266.1"/>
</dbReference>
<feature type="non-terminal residue" evidence="1">
    <location>
        <position position="83"/>
    </location>
</feature>
<name>A0AAJ2NS65_ALKPS</name>
<gene>
    <name evidence="1" type="ORF">RYX45_20880</name>
</gene>
<evidence type="ECO:0000313" key="1">
    <source>
        <dbReference type="EMBL" id="MDV2887631.1"/>
    </source>
</evidence>
<evidence type="ECO:0000313" key="2">
    <source>
        <dbReference type="Proteomes" id="UP001285636"/>
    </source>
</evidence>
<organism evidence="1 2">
    <name type="scientific">Alkalihalophilus pseudofirmus</name>
    <name type="common">Bacillus pseudofirmus</name>
    <dbReference type="NCBI Taxonomy" id="79885"/>
    <lineage>
        <taxon>Bacteria</taxon>
        <taxon>Bacillati</taxon>
        <taxon>Bacillota</taxon>
        <taxon>Bacilli</taxon>
        <taxon>Bacillales</taxon>
        <taxon>Bacillaceae</taxon>
        <taxon>Alkalihalophilus</taxon>
    </lineage>
</organism>
<sequence length="83" mass="9657">MIPLILNQSECIGALQREKMIDDKYVILEKLKDELQGIDNSVYVEVSLFHYSEYEIEDGIYHFIFKNVPHEQNKIVGNEANAI</sequence>
<dbReference type="AlphaFoldDB" id="A0AAJ2NS65"/>
<protein>
    <submittedName>
        <fullName evidence="1">Uncharacterized protein</fullName>
    </submittedName>
</protein>
<comment type="caution">
    <text evidence="1">The sequence shown here is derived from an EMBL/GenBank/DDBJ whole genome shotgun (WGS) entry which is preliminary data.</text>
</comment>
<accession>A0AAJ2NS65</accession>
<dbReference type="EMBL" id="JAWJAY010000266">
    <property type="protein sequence ID" value="MDV2887631.1"/>
    <property type="molecule type" value="Genomic_DNA"/>
</dbReference>
<reference evidence="1" key="1">
    <citation type="submission" date="2023-10" db="EMBL/GenBank/DDBJ databases">
        <title>Screening of Alkalihalophilus pseudofirmusBZ-TG-HK211 and Its Alleviation of Salt Stress on Rapeseed Growth.</title>
        <authorList>
            <person name="Zhao B."/>
            <person name="Guo T."/>
        </authorList>
    </citation>
    <scope>NUCLEOTIDE SEQUENCE</scope>
    <source>
        <strain evidence="1">BZ-TG-HK211</strain>
    </source>
</reference>